<evidence type="ECO:0000256" key="4">
    <source>
        <dbReference type="ARBA" id="ARBA00023136"/>
    </source>
</evidence>
<gene>
    <name evidence="6" type="ORF">GCM10011390_38620</name>
</gene>
<evidence type="ECO:0000313" key="7">
    <source>
        <dbReference type="Proteomes" id="UP000644699"/>
    </source>
</evidence>
<dbReference type="Proteomes" id="UP000644699">
    <property type="component" value="Unassembled WGS sequence"/>
</dbReference>
<keyword evidence="3 5" id="KW-1133">Transmembrane helix</keyword>
<keyword evidence="1" id="KW-1003">Cell membrane</keyword>
<protein>
    <recommendedName>
        <fullName evidence="8">DUF1656 domain-containing protein</fullName>
    </recommendedName>
</protein>
<evidence type="ECO:0000256" key="1">
    <source>
        <dbReference type="ARBA" id="ARBA00022475"/>
    </source>
</evidence>
<evidence type="ECO:0008006" key="8">
    <source>
        <dbReference type="Google" id="ProtNLM"/>
    </source>
</evidence>
<keyword evidence="7" id="KW-1185">Reference proteome</keyword>
<name>A0A916ZVJ1_9HYPH</name>
<organism evidence="6 7">
    <name type="scientific">Aureimonas endophytica</name>
    <dbReference type="NCBI Taxonomy" id="2027858"/>
    <lineage>
        <taxon>Bacteria</taxon>
        <taxon>Pseudomonadati</taxon>
        <taxon>Pseudomonadota</taxon>
        <taxon>Alphaproteobacteria</taxon>
        <taxon>Hyphomicrobiales</taxon>
        <taxon>Aurantimonadaceae</taxon>
        <taxon>Aureimonas</taxon>
    </lineage>
</organism>
<feature type="transmembrane region" description="Helical" evidence="5">
    <location>
        <begin position="7"/>
        <end position="27"/>
    </location>
</feature>
<evidence type="ECO:0000313" key="6">
    <source>
        <dbReference type="EMBL" id="GGE15821.1"/>
    </source>
</evidence>
<keyword evidence="4 5" id="KW-0472">Membrane</keyword>
<evidence type="ECO:0000256" key="3">
    <source>
        <dbReference type="ARBA" id="ARBA00022989"/>
    </source>
</evidence>
<evidence type="ECO:0000256" key="2">
    <source>
        <dbReference type="ARBA" id="ARBA00022692"/>
    </source>
</evidence>
<keyword evidence="2 5" id="KW-0812">Transmembrane</keyword>
<dbReference type="InterPro" id="IPR012451">
    <property type="entry name" value="DUF1656"/>
</dbReference>
<dbReference type="AlphaFoldDB" id="A0A916ZVJ1"/>
<dbReference type="Pfam" id="PF07869">
    <property type="entry name" value="DUF1656"/>
    <property type="match status" value="1"/>
</dbReference>
<proteinExistence type="predicted"/>
<sequence length="67" mass="7558">MRHEISVLGLMFPSLLLCAGLAGLLWFLVDWAMLRLKGWTLFWHPPLARLALFFVLLGAVAAAYPDF</sequence>
<reference evidence="6" key="1">
    <citation type="journal article" date="2014" name="Int. J. Syst. Evol. Microbiol.">
        <title>Complete genome sequence of Corynebacterium casei LMG S-19264T (=DSM 44701T), isolated from a smear-ripened cheese.</title>
        <authorList>
            <consortium name="US DOE Joint Genome Institute (JGI-PGF)"/>
            <person name="Walter F."/>
            <person name="Albersmeier A."/>
            <person name="Kalinowski J."/>
            <person name="Ruckert C."/>
        </authorList>
    </citation>
    <scope>NUCLEOTIDE SEQUENCE</scope>
    <source>
        <strain evidence="6">CGMCC 1.15367</strain>
    </source>
</reference>
<reference evidence="6" key="2">
    <citation type="submission" date="2020-09" db="EMBL/GenBank/DDBJ databases">
        <authorList>
            <person name="Sun Q."/>
            <person name="Zhou Y."/>
        </authorList>
    </citation>
    <scope>NUCLEOTIDE SEQUENCE</scope>
    <source>
        <strain evidence="6">CGMCC 1.15367</strain>
    </source>
</reference>
<feature type="transmembrane region" description="Helical" evidence="5">
    <location>
        <begin position="47"/>
        <end position="64"/>
    </location>
</feature>
<comment type="caution">
    <text evidence="6">The sequence shown here is derived from an EMBL/GenBank/DDBJ whole genome shotgun (WGS) entry which is preliminary data.</text>
</comment>
<dbReference type="RefSeq" id="WP_188911486.1">
    <property type="nucleotide sequence ID" value="NZ_BMIQ01000007.1"/>
</dbReference>
<accession>A0A916ZVJ1</accession>
<dbReference type="EMBL" id="BMIQ01000007">
    <property type="protein sequence ID" value="GGE15821.1"/>
    <property type="molecule type" value="Genomic_DNA"/>
</dbReference>
<evidence type="ECO:0000256" key="5">
    <source>
        <dbReference type="SAM" id="Phobius"/>
    </source>
</evidence>